<dbReference type="Gene3D" id="3.40.190.10">
    <property type="entry name" value="Periplasmic binding protein-like II"/>
    <property type="match status" value="1"/>
</dbReference>
<keyword evidence="4" id="KW-0564">Palmitate</keyword>
<dbReference type="RefSeq" id="WP_200554640.1">
    <property type="nucleotide sequence ID" value="NZ_JAEPES010000001.1"/>
</dbReference>
<evidence type="ECO:0000313" key="7">
    <source>
        <dbReference type="EMBL" id="MBK4346292.1"/>
    </source>
</evidence>
<feature type="chain" id="PRO_5038886596" evidence="6">
    <location>
        <begin position="19"/>
        <end position="422"/>
    </location>
</feature>
<evidence type="ECO:0000313" key="8">
    <source>
        <dbReference type="Proteomes" id="UP000636458"/>
    </source>
</evidence>
<evidence type="ECO:0000256" key="2">
    <source>
        <dbReference type="ARBA" id="ARBA00022729"/>
    </source>
</evidence>
<proteinExistence type="predicted"/>
<evidence type="ECO:0000256" key="3">
    <source>
        <dbReference type="ARBA" id="ARBA00023136"/>
    </source>
</evidence>
<evidence type="ECO:0000256" key="4">
    <source>
        <dbReference type="ARBA" id="ARBA00023139"/>
    </source>
</evidence>
<keyword evidence="8" id="KW-1185">Reference proteome</keyword>
<dbReference type="AlphaFoldDB" id="A0A934VWY0"/>
<keyword evidence="1" id="KW-1003">Cell membrane</keyword>
<sequence>MGIIAIAAGAALALSACAGGSAGSSSPQSIDGKITGAITFQTWNLKAGFKDYFEGLISSFEKKHPGTEIKWLDQPADNYAQKLQAQVTSNSLPDVVNTAPDLAYPLAQAGALLDLGKADPKAKSLYLADAWDSTKYADPAGSFAYPWYLNTGPTFFNKKLFTEAGLDAAAPPKSYDDMLKQAAQLGKAANGKFYMWGNVPTIIDLAENGVKVITADQTKFTFDSSRAEELLKEFKAAYDAKGILPAGLSASYTGVGDAFMSGQVAMNSGSAYDLKNFDKNAPELAQNLGIAPAFSSTGVYQMSVQDLSVSSKSKNTPTAVAFAKYVTNAENQMAFAKIVNIFPSSTGSLDDPFFSKTDGTQNTELRVAAAAQLKSAESFRPPVFTAAMETYVQQQFADAILGKTPIKDALANAVAKCNQLLG</sequence>
<dbReference type="Pfam" id="PF01547">
    <property type="entry name" value="SBP_bac_1"/>
    <property type="match status" value="1"/>
</dbReference>
<evidence type="ECO:0000256" key="5">
    <source>
        <dbReference type="ARBA" id="ARBA00023288"/>
    </source>
</evidence>
<feature type="signal peptide" evidence="6">
    <location>
        <begin position="1"/>
        <end position="18"/>
    </location>
</feature>
<dbReference type="SUPFAM" id="SSF53850">
    <property type="entry name" value="Periplasmic binding protein-like II"/>
    <property type="match status" value="1"/>
</dbReference>
<comment type="caution">
    <text evidence="7">The sequence shown here is derived from an EMBL/GenBank/DDBJ whole genome shotgun (WGS) entry which is preliminary data.</text>
</comment>
<organism evidence="7 8">
    <name type="scientific">Lacisediminihabitans changchengi</name>
    <dbReference type="NCBI Taxonomy" id="2787634"/>
    <lineage>
        <taxon>Bacteria</taxon>
        <taxon>Bacillati</taxon>
        <taxon>Actinomycetota</taxon>
        <taxon>Actinomycetes</taxon>
        <taxon>Micrococcales</taxon>
        <taxon>Microbacteriaceae</taxon>
        <taxon>Lacisediminihabitans</taxon>
    </lineage>
</organism>
<dbReference type="PANTHER" id="PTHR43649">
    <property type="entry name" value="ARABINOSE-BINDING PROTEIN-RELATED"/>
    <property type="match status" value="1"/>
</dbReference>
<dbReference type="InterPro" id="IPR050490">
    <property type="entry name" value="Bact_solute-bd_prot1"/>
</dbReference>
<evidence type="ECO:0000256" key="1">
    <source>
        <dbReference type="ARBA" id="ARBA00022475"/>
    </source>
</evidence>
<gene>
    <name evidence="7" type="ORF">IV501_01475</name>
</gene>
<keyword evidence="2 6" id="KW-0732">Signal</keyword>
<dbReference type="InterPro" id="IPR006059">
    <property type="entry name" value="SBP"/>
</dbReference>
<keyword evidence="5" id="KW-0449">Lipoprotein</keyword>
<evidence type="ECO:0000256" key="6">
    <source>
        <dbReference type="SAM" id="SignalP"/>
    </source>
</evidence>
<dbReference type="EMBL" id="JAEPES010000001">
    <property type="protein sequence ID" value="MBK4346292.1"/>
    <property type="molecule type" value="Genomic_DNA"/>
</dbReference>
<accession>A0A934VWY0</accession>
<name>A0A934VWY0_9MICO</name>
<dbReference type="PANTHER" id="PTHR43649:SF33">
    <property type="entry name" value="POLYGALACTURONAN_RHAMNOGALACTURONAN-BINDING PROTEIN YTCQ"/>
    <property type="match status" value="1"/>
</dbReference>
<reference evidence="7" key="1">
    <citation type="submission" date="2021-01" db="EMBL/GenBank/DDBJ databases">
        <title>Lacisediminihabitans sp. nov. strain G11-30, isolated from Antarctic Soil.</title>
        <authorList>
            <person name="Li J."/>
        </authorList>
    </citation>
    <scope>NUCLEOTIDE SEQUENCE</scope>
    <source>
        <strain evidence="7">G11-30</strain>
    </source>
</reference>
<keyword evidence="3" id="KW-0472">Membrane</keyword>
<dbReference type="CDD" id="cd13585">
    <property type="entry name" value="PBP2_TMBP_like"/>
    <property type="match status" value="1"/>
</dbReference>
<dbReference type="Proteomes" id="UP000636458">
    <property type="component" value="Unassembled WGS sequence"/>
</dbReference>
<protein>
    <submittedName>
        <fullName evidence="7">Sugar ABC transporter substrate-binding protein</fullName>
    </submittedName>
</protein>